<evidence type="ECO:0000313" key="2">
    <source>
        <dbReference type="Proteomes" id="UP000181942"/>
    </source>
</evidence>
<accession>A0A1I2KNL1</accession>
<protein>
    <submittedName>
        <fullName evidence="1">Uncharacterized protein</fullName>
    </submittedName>
</protein>
<reference evidence="1 2" key="1">
    <citation type="submission" date="2016-10" db="EMBL/GenBank/DDBJ databases">
        <authorList>
            <person name="de Groot N.N."/>
        </authorList>
    </citation>
    <scope>NUCLEOTIDE SEQUENCE [LARGE SCALE GENOMIC DNA]</scope>
    <source>
        <strain evidence="1 2">OK461</strain>
    </source>
</reference>
<gene>
    <name evidence="1" type="ORF">SAMN02787118_110304</name>
</gene>
<dbReference type="EMBL" id="FONR01000010">
    <property type="protein sequence ID" value="SFF68535.1"/>
    <property type="molecule type" value="Genomic_DNA"/>
</dbReference>
<dbReference type="Proteomes" id="UP000181942">
    <property type="component" value="Unassembled WGS sequence"/>
</dbReference>
<proteinExistence type="predicted"/>
<dbReference type="AlphaFoldDB" id="A0A1I2KNL1"/>
<sequence length="88" mass="9469">MAPSDAWWSVSSRFCNRRGHVLVLRVRMRMWADQEVGDREDATEPGELLNPVQSVGPAVWVSSAAQSQSWAAPAVGSDGPDSSAVSSQ</sequence>
<name>A0A1I2KNL1_9ACTN</name>
<evidence type="ECO:0000313" key="1">
    <source>
        <dbReference type="EMBL" id="SFF68535.1"/>
    </source>
</evidence>
<organism evidence="1 2">
    <name type="scientific">Streptomyces mirabilis</name>
    <dbReference type="NCBI Taxonomy" id="68239"/>
    <lineage>
        <taxon>Bacteria</taxon>
        <taxon>Bacillati</taxon>
        <taxon>Actinomycetota</taxon>
        <taxon>Actinomycetes</taxon>
        <taxon>Kitasatosporales</taxon>
        <taxon>Streptomycetaceae</taxon>
        <taxon>Streptomyces</taxon>
    </lineage>
</organism>